<sequence>MNELLIDIRDLILAARKAVVRSVDLIQVLTNFEIGRRIVEHEQMGKHRAEYGESTLKLLAQALTTEFGKGFSLTNLKIMRKFYLTYQTAISQTEFDLLPWFEKSQTASDFLQKSPIAFRQAIDEGKTLPISSGFSLSWSHYVFLVGIKDPSERRFYEIEATDQG</sequence>
<dbReference type="InterPro" id="IPR053148">
    <property type="entry name" value="PD-DEXK-like_domain"/>
</dbReference>
<name>A0ABT1U660_9GAMM</name>
<dbReference type="PANTHER" id="PTHR30547:SF5">
    <property type="entry name" value="NUCLEASE YHCG-RELATED"/>
    <property type="match status" value="1"/>
</dbReference>
<keyword evidence="3" id="KW-1185">Reference proteome</keyword>
<proteinExistence type="predicted"/>
<dbReference type="PANTHER" id="PTHR30547">
    <property type="entry name" value="UNCHARACTERIZED PROTEIN YHCG-RELATED"/>
    <property type="match status" value="1"/>
</dbReference>
<accession>A0ABT1U660</accession>
<organism evidence="2 3">
    <name type="scientific">Methylomonas rivi</name>
    <dbReference type="NCBI Taxonomy" id="2952226"/>
    <lineage>
        <taxon>Bacteria</taxon>
        <taxon>Pseudomonadati</taxon>
        <taxon>Pseudomonadota</taxon>
        <taxon>Gammaproteobacteria</taxon>
        <taxon>Methylococcales</taxon>
        <taxon>Methylococcaceae</taxon>
        <taxon>Methylomonas</taxon>
    </lineage>
</organism>
<dbReference type="EMBL" id="JANIBK010000068">
    <property type="protein sequence ID" value="MCQ8129345.1"/>
    <property type="molecule type" value="Genomic_DNA"/>
</dbReference>
<reference evidence="2 3" key="1">
    <citation type="submission" date="2022-07" db="EMBL/GenBank/DDBJ databases">
        <title>Methylomonas rivi sp. nov., Methylomonas rosea sp. nov., Methylomonas aureus sp. nov. and Methylomonas subterranea sp. nov., four novel methanotrophs isolated from a freshwater creek and the deep terrestrial subsurface.</title>
        <authorList>
            <person name="Abin C."/>
            <person name="Sankaranarayanan K."/>
            <person name="Garner C."/>
            <person name="Sindelar R."/>
            <person name="Kotary K."/>
            <person name="Garner R."/>
            <person name="Barclay S."/>
            <person name="Lawson P."/>
            <person name="Krumholz L."/>
        </authorList>
    </citation>
    <scope>NUCLEOTIDE SEQUENCE [LARGE SCALE GENOMIC DNA]</scope>
    <source>
        <strain evidence="2 3">WSC-6</strain>
    </source>
</reference>
<dbReference type="Pfam" id="PF17761">
    <property type="entry name" value="DUF1016_N"/>
    <property type="match status" value="1"/>
</dbReference>
<dbReference type="Proteomes" id="UP001524586">
    <property type="component" value="Unassembled WGS sequence"/>
</dbReference>
<protein>
    <submittedName>
        <fullName evidence="2">DUF1016 N-terminal domain-containing protein</fullName>
    </submittedName>
</protein>
<evidence type="ECO:0000259" key="1">
    <source>
        <dbReference type="Pfam" id="PF17761"/>
    </source>
</evidence>
<gene>
    <name evidence="2" type="ORF">NP596_12860</name>
</gene>
<dbReference type="RefSeq" id="WP_256615767.1">
    <property type="nucleotide sequence ID" value="NZ_JANIBK010000068.1"/>
</dbReference>
<dbReference type="InterPro" id="IPR041527">
    <property type="entry name" value="YhcG_N"/>
</dbReference>
<evidence type="ECO:0000313" key="3">
    <source>
        <dbReference type="Proteomes" id="UP001524586"/>
    </source>
</evidence>
<evidence type="ECO:0000313" key="2">
    <source>
        <dbReference type="EMBL" id="MCQ8129345.1"/>
    </source>
</evidence>
<comment type="caution">
    <text evidence="2">The sequence shown here is derived from an EMBL/GenBank/DDBJ whole genome shotgun (WGS) entry which is preliminary data.</text>
</comment>
<feature type="domain" description="YhcG N-terminal" evidence="1">
    <location>
        <begin position="7"/>
        <end position="103"/>
    </location>
</feature>